<proteinExistence type="predicted"/>
<keyword evidence="2" id="KW-0175">Coiled coil</keyword>
<keyword evidence="1" id="KW-0378">Hydrolase</keyword>
<dbReference type="PANTHER" id="PTHR11046:SF29">
    <property type="match status" value="1"/>
</dbReference>
<name>A0AAE0Z5F7_9GAST</name>
<accession>A0AAE0Z5F7</accession>
<dbReference type="InterPro" id="IPR022894">
    <property type="entry name" value="Oligoribonuclease"/>
</dbReference>
<feature type="compositionally biased region" description="Acidic residues" evidence="3">
    <location>
        <begin position="1015"/>
        <end position="1034"/>
    </location>
</feature>
<gene>
    <name evidence="4" type="ORF">RRG08_005642</name>
</gene>
<evidence type="ECO:0000313" key="5">
    <source>
        <dbReference type="Proteomes" id="UP001283361"/>
    </source>
</evidence>
<sequence>MNNQLLYQIYLLKIEGHRPASEVEKWFTRLFPNSAYPADRFNRQVDKVAEKASTLSETELKEFLEKRVDFDFISSSLDQHGVTRLLDQGLIKKCRVTNEMVVDLVHFFRKENYSTSTFFDTLTALSSKPLTYSHKEAWKEACRVEKEHKKLLKNRSRLQLEEINEFLHCDFATGRKPCKTPAASVTVRLQPNSDRSSVYTQTCGPRPDVVRSLKQKILDAEEQTRVVQDRANLLQQECSSLLSKSRESCSENQCLKAQVNDLEHSLLKKNEEIQSVKEELSSVSLSKLYKKIASLTESSNEKDYTIKMLEKKCETVKSLKKDKLSLQKDCFRLNKKKQILLKELEEKDGLIAELQDMLAQESQIIRTRTGRYNQLSDDMRKTIMSLEGDAGVSASKCPQVIDIVSKNLFHQTLDLPHWTTANKIVEEAHAVAKIHVAEALLENKNVTLHSDGTSREKKKFVGQQITLDNGRTLSLGFVEVATEDAQTLLEVTSNVLMELSELVGEEETREELLKSMLRKVCTTMSDRAAVMKSFNEKFDVMRREIVGGEIQTNFLHCNAHYLLGLSGACEEGVKEVESNMEQPLGRDRDSLFKNWKAEESAAIRFIRTASSCLGPRGDEKSGVREEWLVFCKKEGVKSKIISHRGNRFNNIFQNSEAVFILRNEIEHFLSKATSGNNKKLKSVLLDARDENIQAILCAISILYMHFTAPYWRLINSSTKYTAFPKYVKMIRHRMSQWIEDPSILLNQNCKGVFDDEFWKVEEERLDNIKEYANEKKDLVIQVLKVSLQKMFLVTSRQLVEFLEGGAYGEKLSSSQFRQLENCPLTNLIGDRAFGDLDFDMGHRRQCSLFNRAAKHMLKRNRTMDWLSNKSGAEEERILAKGRKVGQKLKKKYKKQEDIVRLKTKEKLVENERKKHEKELKDAKDKQEIIDKIMKEGGVCKNRKHVEKLDTAESLKLQLRYHKVVLGKKNLRLGGTKDQLRHRLIVFLEEGKVVKGDCPSPPRKKRKLASASSNSDSEDIDSDTEDESNTSDSDSDWSLTMPDPHTSNFNSKGLG</sequence>
<evidence type="ECO:0000256" key="3">
    <source>
        <dbReference type="SAM" id="MobiDB-lite"/>
    </source>
</evidence>
<comment type="caution">
    <text evidence="4">The sequence shown here is derived from an EMBL/GenBank/DDBJ whole genome shotgun (WGS) entry which is preliminary data.</text>
</comment>
<feature type="coiled-coil region" evidence="2">
    <location>
        <begin position="898"/>
        <end position="925"/>
    </location>
</feature>
<reference evidence="4" key="1">
    <citation type="journal article" date="2023" name="G3 (Bethesda)">
        <title>A reference genome for the long-term kleptoplast-retaining sea slug Elysia crispata morphotype clarki.</title>
        <authorList>
            <person name="Eastman K.E."/>
            <person name="Pendleton A.L."/>
            <person name="Shaikh M.A."/>
            <person name="Suttiyut T."/>
            <person name="Ogas R."/>
            <person name="Tomko P."/>
            <person name="Gavelis G."/>
            <person name="Widhalm J.R."/>
            <person name="Wisecaver J.H."/>
        </authorList>
    </citation>
    <scope>NUCLEOTIDE SEQUENCE</scope>
    <source>
        <strain evidence="4">ECLA1</strain>
    </source>
</reference>
<feature type="compositionally biased region" description="Polar residues" evidence="3">
    <location>
        <begin position="1044"/>
        <end position="1054"/>
    </location>
</feature>
<feature type="coiled-coil region" evidence="2">
    <location>
        <begin position="210"/>
        <end position="279"/>
    </location>
</feature>
<dbReference type="EMBL" id="JAWDGP010004598">
    <property type="protein sequence ID" value="KAK3763132.1"/>
    <property type="molecule type" value="Genomic_DNA"/>
</dbReference>
<protein>
    <submittedName>
        <fullName evidence="4">Uncharacterized protein</fullName>
    </submittedName>
</protein>
<evidence type="ECO:0000313" key="4">
    <source>
        <dbReference type="EMBL" id="KAK3763132.1"/>
    </source>
</evidence>
<keyword evidence="5" id="KW-1185">Reference proteome</keyword>
<evidence type="ECO:0000256" key="2">
    <source>
        <dbReference type="SAM" id="Coils"/>
    </source>
</evidence>
<organism evidence="4 5">
    <name type="scientific">Elysia crispata</name>
    <name type="common">lettuce slug</name>
    <dbReference type="NCBI Taxonomy" id="231223"/>
    <lineage>
        <taxon>Eukaryota</taxon>
        <taxon>Metazoa</taxon>
        <taxon>Spiralia</taxon>
        <taxon>Lophotrochozoa</taxon>
        <taxon>Mollusca</taxon>
        <taxon>Gastropoda</taxon>
        <taxon>Heterobranchia</taxon>
        <taxon>Euthyneura</taxon>
        <taxon>Panpulmonata</taxon>
        <taxon>Sacoglossa</taxon>
        <taxon>Placobranchoidea</taxon>
        <taxon>Plakobranchidae</taxon>
        <taxon>Elysia</taxon>
    </lineage>
</organism>
<dbReference type="PANTHER" id="PTHR11046">
    <property type="entry name" value="OLIGORIBONUCLEASE, MITOCHONDRIAL"/>
    <property type="match status" value="1"/>
</dbReference>
<dbReference type="AlphaFoldDB" id="A0AAE0Z5F7"/>
<dbReference type="Proteomes" id="UP001283361">
    <property type="component" value="Unassembled WGS sequence"/>
</dbReference>
<feature type="region of interest" description="Disordered" evidence="3">
    <location>
        <begin position="994"/>
        <end position="1054"/>
    </location>
</feature>
<evidence type="ECO:0000256" key="1">
    <source>
        <dbReference type="ARBA" id="ARBA00022722"/>
    </source>
</evidence>
<dbReference type="GO" id="GO:0000175">
    <property type="term" value="F:3'-5'-RNA exonuclease activity"/>
    <property type="evidence" value="ECO:0007669"/>
    <property type="project" value="InterPro"/>
</dbReference>
<keyword evidence="1" id="KW-0540">Nuclease</keyword>